<evidence type="ECO:0000256" key="6">
    <source>
        <dbReference type="ARBA" id="ARBA00022989"/>
    </source>
</evidence>
<protein>
    <recommendedName>
        <fullName evidence="8">Probable membrane transporter protein</fullName>
    </recommendedName>
</protein>
<keyword evidence="3" id="KW-0813">Transport</keyword>
<dbReference type="EMBL" id="JBHMAG010000004">
    <property type="protein sequence ID" value="MFB9750974.1"/>
    <property type="molecule type" value="Genomic_DNA"/>
</dbReference>
<dbReference type="Pfam" id="PF01925">
    <property type="entry name" value="TauE"/>
    <property type="match status" value="1"/>
</dbReference>
<feature type="transmembrane region" description="Helical" evidence="8">
    <location>
        <begin position="9"/>
        <end position="39"/>
    </location>
</feature>
<keyword evidence="6 8" id="KW-1133">Transmembrane helix</keyword>
<dbReference type="InterPro" id="IPR052017">
    <property type="entry name" value="TSUP"/>
</dbReference>
<evidence type="ECO:0000256" key="1">
    <source>
        <dbReference type="ARBA" id="ARBA00004651"/>
    </source>
</evidence>
<dbReference type="Proteomes" id="UP001589619">
    <property type="component" value="Unassembled WGS sequence"/>
</dbReference>
<comment type="similarity">
    <text evidence="2 8">Belongs to the 4-toluene sulfonate uptake permease (TSUP) (TC 2.A.102) family.</text>
</comment>
<keyword evidence="4 8" id="KW-1003">Cell membrane</keyword>
<accession>A0ABV5VRS1</accession>
<evidence type="ECO:0000256" key="3">
    <source>
        <dbReference type="ARBA" id="ARBA00022448"/>
    </source>
</evidence>
<feature type="transmembrane region" description="Helical" evidence="8">
    <location>
        <begin position="45"/>
        <end position="68"/>
    </location>
</feature>
<comment type="subcellular location">
    <subcellularLocation>
        <location evidence="1 8">Cell membrane</location>
        <topology evidence="1 8">Multi-pass membrane protein</topology>
    </subcellularLocation>
</comment>
<evidence type="ECO:0000256" key="8">
    <source>
        <dbReference type="RuleBase" id="RU363041"/>
    </source>
</evidence>
<sequence>MEQPSLEMILFLLSVGFVAAFVDSVVGGGGLISVPALLWTGLPPAVVLGTNKLGGTISSLTSSVSFLLSGKMDIRLVRKWFPLSLLGSVAGAYTVRLIPPDFLKPLVVVMLVVVTLYTLLVKKRTASSSAPRLSGKMIAAGALVALILGYYDGFFGPGTGSFLLFAFLLLRFDFVVAAGNAKALNLASNAGSLVTFALMGNVNLYYGIPLGLAMLAGALIGSRVAIRRGAGYVKPLFVAVTTLLIGKQIWDLLHG</sequence>
<feature type="transmembrane region" description="Helical" evidence="8">
    <location>
        <begin position="206"/>
        <end position="225"/>
    </location>
</feature>
<keyword evidence="5 8" id="KW-0812">Transmembrane</keyword>
<gene>
    <name evidence="9" type="ORF">ACFFNY_05235</name>
</gene>
<feature type="transmembrane region" description="Helical" evidence="8">
    <location>
        <begin position="102"/>
        <end position="121"/>
    </location>
</feature>
<reference evidence="9 10" key="1">
    <citation type="submission" date="2024-09" db="EMBL/GenBank/DDBJ databases">
        <authorList>
            <person name="Sun Q."/>
            <person name="Mori K."/>
        </authorList>
    </citation>
    <scope>NUCLEOTIDE SEQUENCE [LARGE SCALE GENOMIC DNA]</scope>
    <source>
        <strain evidence="9 10">JCM 12520</strain>
    </source>
</reference>
<comment type="caution">
    <text evidence="9">The sequence shown here is derived from an EMBL/GenBank/DDBJ whole genome shotgun (WGS) entry which is preliminary data.</text>
</comment>
<name>A0ABV5VRS1_9BACL</name>
<keyword evidence="10" id="KW-1185">Reference proteome</keyword>
<dbReference type="RefSeq" id="WP_344905536.1">
    <property type="nucleotide sequence ID" value="NZ_BAAAYO010000002.1"/>
</dbReference>
<evidence type="ECO:0000256" key="5">
    <source>
        <dbReference type="ARBA" id="ARBA00022692"/>
    </source>
</evidence>
<dbReference type="InterPro" id="IPR002781">
    <property type="entry name" value="TM_pro_TauE-like"/>
</dbReference>
<evidence type="ECO:0000256" key="4">
    <source>
        <dbReference type="ARBA" id="ARBA00022475"/>
    </source>
</evidence>
<evidence type="ECO:0000256" key="2">
    <source>
        <dbReference type="ARBA" id="ARBA00009142"/>
    </source>
</evidence>
<feature type="transmembrane region" description="Helical" evidence="8">
    <location>
        <begin position="80"/>
        <end position="96"/>
    </location>
</feature>
<dbReference type="PANTHER" id="PTHR30269">
    <property type="entry name" value="TRANSMEMBRANE PROTEIN YFCA"/>
    <property type="match status" value="1"/>
</dbReference>
<evidence type="ECO:0000256" key="7">
    <source>
        <dbReference type="ARBA" id="ARBA00023136"/>
    </source>
</evidence>
<organism evidence="9 10">
    <name type="scientific">Paenibacillus hodogayensis</name>
    <dbReference type="NCBI Taxonomy" id="279208"/>
    <lineage>
        <taxon>Bacteria</taxon>
        <taxon>Bacillati</taxon>
        <taxon>Bacillota</taxon>
        <taxon>Bacilli</taxon>
        <taxon>Bacillales</taxon>
        <taxon>Paenibacillaceae</taxon>
        <taxon>Paenibacillus</taxon>
    </lineage>
</organism>
<evidence type="ECO:0000313" key="9">
    <source>
        <dbReference type="EMBL" id="MFB9750974.1"/>
    </source>
</evidence>
<keyword evidence="7 8" id="KW-0472">Membrane</keyword>
<proteinExistence type="inferred from homology"/>
<evidence type="ECO:0000313" key="10">
    <source>
        <dbReference type="Proteomes" id="UP001589619"/>
    </source>
</evidence>
<dbReference type="PANTHER" id="PTHR30269:SF0">
    <property type="entry name" value="MEMBRANE TRANSPORTER PROTEIN YFCA-RELATED"/>
    <property type="match status" value="1"/>
</dbReference>